<gene>
    <name evidence="2" type="ORF">KCX74_00335</name>
</gene>
<evidence type="ECO:0000256" key="1">
    <source>
        <dbReference type="SAM" id="Phobius"/>
    </source>
</evidence>
<protein>
    <recommendedName>
        <fullName evidence="4">Cytochrome c oxidase subunit 4</fullName>
    </recommendedName>
</protein>
<evidence type="ECO:0000313" key="2">
    <source>
        <dbReference type="EMBL" id="MBR7794486.1"/>
    </source>
</evidence>
<keyword evidence="1" id="KW-1133">Transmembrane helix</keyword>
<keyword evidence="3" id="KW-1185">Reference proteome</keyword>
<dbReference type="RefSeq" id="WP_166529769.1">
    <property type="nucleotide sequence ID" value="NZ_BAAACY010000121.1"/>
</dbReference>
<feature type="transmembrane region" description="Helical" evidence="1">
    <location>
        <begin position="37"/>
        <end position="58"/>
    </location>
</feature>
<dbReference type="Proteomes" id="UP000675284">
    <property type="component" value="Unassembled WGS sequence"/>
</dbReference>
<evidence type="ECO:0008006" key="4">
    <source>
        <dbReference type="Google" id="ProtNLM"/>
    </source>
</evidence>
<reference evidence="2" key="1">
    <citation type="submission" date="2021-04" db="EMBL/GenBank/DDBJ databases">
        <title>Isolation and polyphasic classification of algal microorganism.</title>
        <authorList>
            <person name="Wang S."/>
        </authorList>
    </citation>
    <scope>NUCLEOTIDE SEQUENCE</scope>
    <source>
        <strain evidence="2">720a</strain>
    </source>
</reference>
<sequence length="105" mass="11518">MFDAGWLNIGSLILGLVAWIIPIVSLLGNKNQNNKKWVTLSIISFSACAIAICLQIFFNLHLVKIEDWAALMDTIGAVAFLSAVLVVVTILLNVFTLILYRDKAA</sequence>
<accession>A0A941DSC6</accession>
<dbReference type="EMBL" id="JAGSOT010000001">
    <property type="protein sequence ID" value="MBR7794486.1"/>
    <property type="molecule type" value="Genomic_DNA"/>
</dbReference>
<dbReference type="AlphaFoldDB" id="A0A941DSC6"/>
<name>A0A941DSC6_9BACI</name>
<feature type="transmembrane region" description="Helical" evidence="1">
    <location>
        <begin position="6"/>
        <end position="28"/>
    </location>
</feature>
<evidence type="ECO:0000313" key="3">
    <source>
        <dbReference type="Proteomes" id="UP000675284"/>
    </source>
</evidence>
<feature type="transmembrane region" description="Helical" evidence="1">
    <location>
        <begin position="78"/>
        <end position="100"/>
    </location>
</feature>
<keyword evidence="1" id="KW-0812">Transmembrane</keyword>
<keyword evidence="1" id="KW-0472">Membrane</keyword>
<comment type="caution">
    <text evidence="2">The sequence shown here is derived from an EMBL/GenBank/DDBJ whole genome shotgun (WGS) entry which is preliminary data.</text>
</comment>
<proteinExistence type="predicted"/>
<organism evidence="2 3">
    <name type="scientific">Virgibacillus salarius</name>
    <dbReference type="NCBI Taxonomy" id="447199"/>
    <lineage>
        <taxon>Bacteria</taxon>
        <taxon>Bacillati</taxon>
        <taxon>Bacillota</taxon>
        <taxon>Bacilli</taxon>
        <taxon>Bacillales</taxon>
        <taxon>Bacillaceae</taxon>
        <taxon>Virgibacillus</taxon>
    </lineage>
</organism>